<reference evidence="1" key="1">
    <citation type="submission" date="2018-05" db="EMBL/GenBank/DDBJ databases">
        <authorList>
            <person name="Lanie J.A."/>
            <person name="Ng W.-L."/>
            <person name="Kazmierczak K.M."/>
            <person name="Andrzejewski T.M."/>
            <person name="Davidsen T.M."/>
            <person name="Wayne K.J."/>
            <person name="Tettelin H."/>
            <person name="Glass J.I."/>
            <person name="Rusch D."/>
            <person name="Podicherti R."/>
            <person name="Tsui H.-C.T."/>
            <person name="Winkler M.E."/>
        </authorList>
    </citation>
    <scope>NUCLEOTIDE SEQUENCE</scope>
</reference>
<dbReference type="EMBL" id="UINC01139462">
    <property type="protein sequence ID" value="SVD26019.1"/>
    <property type="molecule type" value="Genomic_DNA"/>
</dbReference>
<gene>
    <name evidence="1" type="ORF">METZ01_LOCUS378873</name>
</gene>
<evidence type="ECO:0000313" key="1">
    <source>
        <dbReference type="EMBL" id="SVD26019.1"/>
    </source>
</evidence>
<accession>A0A382TVC6</accession>
<proteinExistence type="predicted"/>
<name>A0A382TVC6_9ZZZZ</name>
<protein>
    <submittedName>
        <fullName evidence="1">Uncharacterized protein</fullName>
    </submittedName>
</protein>
<organism evidence="1">
    <name type="scientific">marine metagenome</name>
    <dbReference type="NCBI Taxonomy" id="408172"/>
    <lineage>
        <taxon>unclassified sequences</taxon>
        <taxon>metagenomes</taxon>
        <taxon>ecological metagenomes</taxon>
    </lineage>
</organism>
<dbReference type="AlphaFoldDB" id="A0A382TVC6"/>
<sequence length="178" mass="19329">MTDEDTVWYYTWKRLNSAGIRVIGGEPPGGAAALPRIEMKHPDKTAKGSWGSRKCDLYAVHDSTLLLIEAKDSHSKVQGDVDKMVDIIDDPDWAGALWDAMDERRLAARNGFPDRAAFVRDRSQLIAPVLAVPPEPGFEPPEGFLLIETDEEATTARVRGGGASGHLLSAVTEFLGGS</sequence>